<dbReference type="Proteomes" id="UP000184076">
    <property type="component" value="Unassembled WGS sequence"/>
</dbReference>
<reference evidence="3" key="1">
    <citation type="submission" date="2016-11" db="EMBL/GenBank/DDBJ databases">
        <authorList>
            <person name="Varghese N."/>
            <person name="Submissions S."/>
        </authorList>
    </citation>
    <scope>NUCLEOTIDE SEQUENCE [LARGE SCALE GENOMIC DNA]</scope>
    <source>
        <strain evidence="3">DSM 9756</strain>
    </source>
</reference>
<evidence type="ECO:0000256" key="1">
    <source>
        <dbReference type="SAM" id="MobiDB-lite"/>
    </source>
</evidence>
<feature type="compositionally biased region" description="Polar residues" evidence="1">
    <location>
        <begin position="30"/>
        <end position="45"/>
    </location>
</feature>
<dbReference type="AlphaFoldDB" id="A0A1M5GGW5"/>
<evidence type="ECO:0000313" key="2">
    <source>
        <dbReference type="EMBL" id="SHG02985.1"/>
    </source>
</evidence>
<feature type="region of interest" description="Disordered" evidence="1">
    <location>
        <begin position="13"/>
        <end position="45"/>
    </location>
</feature>
<sequence>MLLHFQAETLETPPAVSSRNFSKPPKGFTTKKTVPFSSSESPQTRFSKLFPTLPDLSWIRAEISPQGSN</sequence>
<keyword evidence="3" id="KW-1185">Reference proteome</keyword>
<dbReference type="EMBL" id="FQVB01000037">
    <property type="protein sequence ID" value="SHG02985.1"/>
    <property type="molecule type" value="Genomic_DNA"/>
</dbReference>
<organism evidence="2 3">
    <name type="scientific">Desulfacinum infernum DSM 9756</name>
    <dbReference type="NCBI Taxonomy" id="1121391"/>
    <lineage>
        <taxon>Bacteria</taxon>
        <taxon>Pseudomonadati</taxon>
        <taxon>Thermodesulfobacteriota</taxon>
        <taxon>Syntrophobacteria</taxon>
        <taxon>Syntrophobacterales</taxon>
        <taxon>Syntrophobacteraceae</taxon>
        <taxon>Desulfacinum</taxon>
    </lineage>
</organism>
<evidence type="ECO:0000313" key="3">
    <source>
        <dbReference type="Proteomes" id="UP000184076"/>
    </source>
</evidence>
<protein>
    <submittedName>
        <fullName evidence="2">Uncharacterized protein</fullName>
    </submittedName>
</protein>
<name>A0A1M5GGW5_9BACT</name>
<gene>
    <name evidence="2" type="ORF">SAMN02745206_03135</name>
</gene>
<accession>A0A1M5GGW5</accession>
<proteinExistence type="predicted"/>